<dbReference type="Pfam" id="PF18407">
    <property type="entry name" value="GNAT_like"/>
    <property type="match status" value="1"/>
</dbReference>
<evidence type="ECO:0000259" key="1">
    <source>
        <dbReference type="Pfam" id="PF18407"/>
    </source>
</evidence>
<sequence>MTLAENYDALLLDLDGTVWEGGDAIPGAVEAITASGLTDVYVTNNASRAPETVAEMLRAIGLDATSEKIVTSAQAAVELARAELEPGTPVLVLGADTLRELATDAGLTVVDSADAHPGAVLQGHDPRTGWEQLSEAALAIHAGARFIATNLDTTLPMQRGLMVGNGSMVAAVVSATGVTPLSAGKPEAAMFDVGARRFGAKRPLAVGDRLNTDIQGGNAAGLDTLQVLTGVSGAAELLAAPPEQRPTYIADDMSGLFAEPADLEVGAQGGFTADVADGTVVLRGGDVDSTPTQGLRTVLAAAWRAADAGEPATVVRAEGTHAERAAEGWRP</sequence>
<organism evidence="2 3">
    <name type="scientific">Corynebacterium frankenforstense DSM 45800</name>
    <dbReference type="NCBI Taxonomy" id="1437875"/>
    <lineage>
        <taxon>Bacteria</taxon>
        <taxon>Bacillati</taxon>
        <taxon>Actinomycetota</taxon>
        <taxon>Actinomycetes</taxon>
        <taxon>Mycobacteriales</taxon>
        <taxon>Corynebacteriaceae</taxon>
        <taxon>Corynebacterium</taxon>
    </lineage>
</organism>
<dbReference type="RefSeq" id="WP_075663891.1">
    <property type="nucleotide sequence ID" value="NZ_CP009247.1"/>
</dbReference>
<name>A0A1L7CT13_9CORY</name>
<reference evidence="2 3" key="1">
    <citation type="submission" date="2014-08" db="EMBL/GenBank/DDBJ databases">
        <title>Complete genome sequence of Corynebacterium frankenforstense ST18(T) (=DSM 45800(T)), isolated from raw cow milk.</title>
        <authorList>
            <person name="Ruckert C."/>
            <person name="Albersmeier A."/>
            <person name="Winkler A."/>
            <person name="Lipski A."/>
            <person name="Kalinowski J."/>
        </authorList>
    </citation>
    <scope>NUCLEOTIDE SEQUENCE [LARGE SCALE GENOMIC DNA]</scope>
    <source>
        <strain evidence="2 3">ST18</strain>
    </source>
</reference>
<dbReference type="GO" id="GO:0005737">
    <property type="term" value="C:cytoplasm"/>
    <property type="evidence" value="ECO:0007669"/>
    <property type="project" value="TreeGrafter"/>
</dbReference>
<dbReference type="OrthoDB" id="3400930at2"/>
<evidence type="ECO:0000313" key="2">
    <source>
        <dbReference type="EMBL" id="APT88908.1"/>
    </source>
</evidence>
<dbReference type="Pfam" id="PF13344">
    <property type="entry name" value="Hydrolase_6"/>
    <property type="match status" value="1"/>
</dbReference>
<dbReference type="AlphaFoldDB" id="A0A1L7CT13"/>
<proteinExistence type="predicted"/>
<dbReference type="InterPro" id="IPR023214">
    <property type="entry name" value="HAD_sf"/>
</dbReference>
<dbReference type="Gene3D" id="3.40.50.1000">
    <property type="entry name" value="HAD superfamily/HAD-like"/>
    <property type="match status" value="2"/>
</dbReference>
<dbReference type="GO" id="GO:0016791">
    <property type="term" value="F:phosphatase activity"/>
    <property type="evidence" value="ECO:0007669"/>
    <property type="project" value="TreeGrafter"/>
</dbReference>
<dbReference type="NCBIfam" id="TIGR01460">
    <property type="entry name" value="HAD-SF-IIA"/>
    <property type="match status" value="1"/>
</dbReference>
<evidence type="ECO:0000313" key="3">
    <source>
        <dbReference type="Proteomes" id="UP000185434"/>
    </source>
</evidence>
<dbReference type="KEGG" id="cfk:CFRA_06200"/>
<dbReference type="Proteomes" id="UP000185434">
    <property type="component" value="Chromosome"/>
</dbReference>
<dbReference type="STRING" id="1437875.CFRA_06200"/>
<keyword evidence="2" id="KW-0378">Hydrolase</keyword>
<dbReference type="InterPro" id="IPR036412">
    <property type="entry name" value="HAD-like_sf"/>
</dbReference>
<feature type="domain" description="GCN5-related N-acetyltransferase-like" evidence="1">
    <location>
        <begin position="268"/>
        <end position="327"/>
    </location>
</feature>
<dbReference type="EMBL" id="CP009247">
    <property type="protein sequence ID" value="APT88908.1"/>
    <property type="molecule type" value="Genomic_DNA"/>
</dbReference>
<dbReference type="InterPro" id="IPR041065">
    <property type="entry name" value="GNAT-like"/>
</dbReference>
<dbReference type="PANTHER" id="PTHR19288:SF95">
    <property type="entry name" value="D-GLYCEROL 3-PHOSPHATE PHOSPHATASE"/>
    <property type="match status" value="1"/>
</dbReference>
<dbReference type="Pfam" id="PF13242">
    <property type="entry name" value="Hydrolase_like"/>
    <property type="match status" value="1"/>
</dbReference>
<gene>
    <name evidence="2" type="ORF">CFRA_06200</name>
</gene>
<dbReference type="InterPro" id="IPR006357">
    <property type="entry name" value="HAD-SF_hydro_IIA"/>
</dbReference>
<dbReference type="PANTHER" id="PTHR19288">
    <property type="entry name" value="4-NITROPHENYLPHOSPHATASE-RELATED"/>
    <property type="match status" value="1"/>
</dbReference>
<accession>A0A1L7CT13</accession>
<dbReference type="SUPFAM" id="SSF56784">
    <property type="entry name" value="HAD-like"/>
    <property type="match status" value="1"/>
</dbReference>
<keyword evidence="3" id="KW-1185">Reference proteome</keyword>
<protein>
    <submittedName>
        <fullName evidence="2">HAD family hydrolase</fullName>
    </submittedName>
</protein>